<dbReference type="InterPro" id="IPR011995">
    <property type="entry name" value="OMPdecase_type-2"/>
</dbReference>
<feature type="domain" description="Orotidine 5'-phosphate decarboxylase" evidence="8">
    <location>
        <begin position="20"/>
        <end position="283"/>
    </location>
</feature>
<dbReference type="HAMAP" id="MF_01215">
    <property type="entry name" value="OMPdecase_type2"/>
    <property type="match status" value="1"/>
</dbReference>
<dbReference type="NCBIfam" id="TIGR02127">
    <property type="entry name" value="pyrF_sub2"/>
    <property type="match status" value="1"/>
</dbReference>
<dbReference type="EC" id="4.1.1.23" evidence="7"/>
<keyword evidence="10" id="KW-1185">Reference proteome</keyword>
<evidence type="ECO:0000259" key="8">
    <source>
        <dbReference type="SMART" id="SM00934"/>
    </source>
</evidence>
<protein>
    <recommendedName>
        <fullName evidence="7">Orotidine 5'-phosphate decarboxylase</fullName>
        <ecNumber evidence="7">4.1.1.23</ecNumber>
    </recommendedName>
    <alternativeName>
        <fullName evidence="7">OMP decarboxylase</fullName>
        <shortName evidence="7">OMPDCase</shortName>
        <shortName evidence="7">OMPdecase</shortName>
    </alternativeName>
</protein>
<dbReference type="RefSeq" id="WP_318599234.1">
    <property type="nucleotide sequence ID" value="NZ_JAWSTH010000065.1"/>
</dbReference>
<comment type="caution">
    <text evidence="9">The sequence shown here is derived from an EMBL/GenBank/DDBJ whole genome shotgun (WGS) entry which is preliminary data.</text>
</comment>
<dbReference type="CDD" id="cd04725">
    <property type="entry name" value="OMP_decarboxylase_like"/>
    <property type="match status" value="1"/>
</dbReference>
<comment type="pathway">
    <text evidence="1 7">Pyrimidine metabolism; UMP biosynthesis via de novo pathway; UMP from orotate: step 2/2.</text>
</comment>
<accession>A0ABU4HU01</accession>
<evidence type="ECO:0000313" key="9">
    <source>
        <dbReference type="EMBL" id="MDW5596800.1"/>
    </source>
</evidence>
<dbReference type="GO" id="GO:0004590">
    <property type="term" value="F:orotidine-5'-phosphate decarboxylase activity"/>
    <property type="evidence" value="ECO:0007669"/>
    <property type="project" value="UniProtKB-EC"/>
</dbReference>
<dbReference type="InterPro" id="IPR001754">
    <property type="entry name" value="OMPdeCOase_dom"/>
</dbReference>
<keyword evidence="3 7" id="KW-0210">Decarboxylase</keyword>
<keyword evidence="4 7" id="KW-0665">Pyrimidine biosynthesis</keyword>
<evidence type="ECO:0000256" key="1">
    <source>
        <dbReference type="ARBA" id="ARBA00004861"/>
    </source>
</evidence>
<comment type="catalytic activity">
    <reaction evidence="6 7">
        <text>orotidine 5'-phosphate + H(+) = UMP + CO2</text>
        <dbReference type="Rhea" id="RHEA:11596"/>
        <dbReference type="ChEBI" id="CHEBI:15378"/>
        <dbReference type="ChEBI" id="CHEBI:16526"/>
        <dbReference type="ChEBI" id="CHEBI:57538"/>
        <dbReference type="ChEBI" id="CHEBI:57865"/>
        <dbReference type="EC" id="4.1.1.23"/>
    </reaction>
</comment>
<feature type="active site" description="Proton donor" evidence="7">
    <location>
        <position position="105"/>
    </location>
</feature>
<dbReference type="PANTHER" id="PTHR43375">
    <property type="entry name" value="OROTIDINE 5'-PHOSPHATE DECARBOXYLASE"/>
    <property type="match status" value="1"/>
</dbReference>
<evidence type="ECO:0000313" key="10">
    <source>
        <dbReference type="Proteomes" id="UP001284601"/>
    </source>
</evidence>
<sequence length="318" mass="32843">MSTDHFADRLIARIEQTRSLLVVGLDPELGQLPPELLDGVDDLAGAAAAAARFCRAVIDGVADVAPAVKPQSAFFEAFGAAGLHALEEVTAHARAAGLLVIEDAKRGDIGSTMAAYAAAALGRMRIGERELPVHDSDAVTLSPYLGPESLAPMLGVADAHGKGVFVLVRTSNPGSARVQGLQTPDGAVFEHVARMVAELGEPRRGEHGYANVGAVAGLTYPDDARVLRALMPHAFLLVPGLGPQGGAPEDFPLFVNADGLGAVPAASRAVAGGWRSHGDAGGAFPTVDGRVRAGANAAARELTASLRGPLARADRWRW</sequence>
<dbReference type="InterPro" id="IPR018089">
    <property type="entry name" value="OMPdecase_AS"/>
</dbReference>
<dbReference type="Proteomes" id="UP001284601">
    <property type="component" value="Unassembled WGS sequence"/>
</dbReference>
<organism evidence="9 10">
    <name type="scientific">Conexibacter stalactiti</name>
    <dbReference type="NCBI Taxonomy" id="1940611"/>
    <lineage>
        <taxon>Bacteria</taxon>
        <taxon>Bacillati</taxon>
        <taxon>Actinomycetota</taxon>
        <taxon>Thermoleophilia</taxon>
        <taxon>Solirubrobacterales</taxon>
        <taxon>Conexibacteraceae</taxon>
        <taxon>Conexibacter</taxon>
    </lineage>
</organism>
<dbReference type="InterPro" id="IPR013785">
    <property type="entry name" value="Aldolase_TIM"/>
</dbReference>
<dbReference type="SUPFAM" id="SSF51366">
    <property type="entry name" value="Ribulose-phoshate binding barrel"/>
    <property type="match status" value="1"/>
</dbReference>
<dbReference type="PROSITE" id="PS00156">
    <property type="entry name" value="OMPDECASE"/>
    <property type="match status" value="1"/>
</dbReference>
<evidence type="ECO:0000256" key="6">
    <source>
        <dbReference type="ARBA" id="ARBA00049157"/>
    </source>
</evidence>
<dbReference type="PANTHER" id="PTHR43375:SF1">
    <property type="entry name" value="OROTIDINE 5'-PHOSPHATE DECARBOXYLASE"/>
    <property type="match status" value="1"/>
</dbReference>
<name>A0ABU4HU01_9ACTN</name>
<evidence type="ECO:0000256" key="4">
    <source>
        <dbReference type="ARBA" id="ARBA00022975"/>
    </source>
</evidence>
<dbReference type="EMBL" id="JAWSTH010000065">
    <property type="protein sequence ID" value="MDW5596800.1"/>
    <property type="molecule type" value="Genomic_DNA"/>
</dbReference>
<dbReference type="Pfam" id="PF00215">
    <property type="entry name" value="OMPdecase"/>
    <property type="match status" value="1"/>
</dbReference>
<evidence type="ECO:0000256" key="3">
    <source>
        <dbReference type="ARBA" id="ARBA00022793"/>
    </source>
</evidence>
<comment type="similarity">
    <text evidence="2 7">Belongs to the OMP decarboxylase family. Type 2 subfamily.</text>
</comment>
<evidence type="ECO:0000256" key="7">
    <source>
        <dbReference type="HAMAP-Rule" id="MF_01215"/>
    </source>
</evidence>
<keyword evidence="5 7" id="KW-0456">Lyase</keyword>
<dbReference type="Gene3D" id="3.20.20.70">
    <property type="entry name" value="Aldolase class I"/>
    <property type="match status" value="1"/>
</dbReference>
<proteinExistence type="inferred from homology"/>
<evidence type="ECO:0000256" key="5">
    <source>
        <dbReference type="ARBA" id="ARBA00023239"/>
    </source>
</evidence>
<dbReference type="SMART" id="SM00934">
    <property type="entry name" value="OMPdecase"/>
    <property type="match status" value="1"/>
</dbReference>
<gene>
    <name evidence="7 9" type="primary">pyrF</name>
    <name evidence="9" type="ORF">R7226_20810</name>
</gene>
<dbReference type="InterPro" id="IPR011060">
    <property type="entry name" value="RibuloseP-bd_barrel"/>
</dbReference>
<evidence type="ECO:0000256" key="2">
    <source>
        <dbReference type="ARBA" id="ARBA00008847"/>
    </source>
</evidence>
<reference evidence="10" key="1">
    <citation type="submission" date="2023-07" db="EMBL/GenBank/DDBJ databases">
        <title>Conexibacter stalactiti sp. nov., isolated from stalactites in a lava cave and emended description of the genus Conexibacter.</title>
        <authorList>
            <person name="Lee S.D."/>
        </authorList>
    </citation>
    <scope>NUCLEOTIDE SEQUENCE [LARGE SCALE GENOMIC DNA]</scope>
    <source>
        <strain evidence="10">KCTC 39840</strain>
    </source>
</reference>